<gene>
    <name evidence="7" type="ORF">J5Y03_01235</name>
</gene>
<comment type="caution">
    <text evidence="7">The sequence shown here is derived from an EMBL/GenBank/DDBJ whole genome shotgun (WGS) entry which is preliminary data.</text>
</comment>
<feature type="domain" description="Glycoside hydrolase family 3 N-terminal" evidence="6">
    <location>
        <begin position="27"/>
        <end position="347"/>
    </location>
</feature>
<dbReference type="Gene3D" id="3.40.50.1700">
    <property type="entry name" value="Glycoside hydrolase family 3 C-terminal domain"/>
    <property type="match status" value="1"/>
</dbReference>
<comment type="catalytic activity">
    <reaction evidence="1">
        <text>Hydrolysis of terminal non-reducing N-acetyl-D-hexosamine residues in N-acetyl-beta-D-hexosaminides.</text>
        <dbReference type="EC" id="3.2.1.52"/>
    </reaction>
</comment>
<evidence type="ECO:0000256" key="5">
    <source>
        <dbReference type="ARBA" id="ARBA00023295"/>
    </source>
</evidence>
<dbReference type="RefSeq" id="WP_209401567.1">
    <property type="nucleotide sequence ID" value="NZ_JAGIYQ010000001.1"/>
</dbReference>
<dbReference type="Pfam" id="PF00933">
    <property type="entry name" value="Glyco_hydro_3"/>
    <property type="match status" value="1"/>
</dbReference>
<evidence type="ECO:0000256" key="2">
    <source>
        <dbReference type="ARBA" id="ARBA00005336"/>
    </source>
</evidence>
<dbReference type="PANTHER" id="PTHR30480:SF13">
    <property type="entry name" value="BETA-HEXOSAMINIDASE"/>
    <property type="match status" value="1"/>
</dbReference>
<organism evidence="7 8">
    <name type="scientific">Gottfriedia endophytica</name>
    <dbReference type="NCBI Taxonomy" id="2820819"/>
    <lineage>
        <taxon>Bacteria</taxon>
        <taxon>Bacillati</taxon>
        <taxon>Bacillota</taxon>
        <taxon>Bacilli</taxon>
        <taxon>Bacillales</taxon>
        <taxon>Bacillaceae</taxon>
        <taxon>Gottfriedia</taxon>
    </lineage>
</organism>
<dbReference type="EMBL" id="JAGIYQ010000001">
    <property type="protein sequence ID" value="MBP0723803.1"/>
    <property type="molecule type" value="Genomic_DNA"/>
</dbReference>
<evidence type="ECO:0000256" key="1">
    <source>
        <dbReference type="ARBA" id="ARBA00001231"/>
    </source>
</evidence>
<dbReference type="PRINTS" id="PR00133">
    <property type="entry name" value="GLHYDRLASE3"/>
</dbReference>
<dbReference type="GO" id="GO:0009254">
    <property type="term" value="P:peptidoglycan turnover"/>
    <property type="evidence" value="ECO:0007669"/>
    <property type="project" value="TreeGrafter"/>
</dbReference>
<dbReference type="AlphaFoldDB" id="A0A940NLT7"/>
<proteinExistence type="inferred from homology"/>
<dbReference type="InterPro" id="IPR017853">
    <property type="entry name" value="GH"/>
</dbReference>
<keyword evidence="8" id="KW-1185">Reference proteome</keyword>
<keyword evidence="5" id="KW-0326">Glycosidase</keyword>
<evidence type="ECO:0000313" key="7">
    <source>
        <dbReference type="EMBL" id="MBP0723803.1"/>
    </source>
</evidence>
<evidence type="ECO:0000313" key="8">
    <source>
        <dbReference type="Proteomes" id="UP000682134"/>
    </source>
</evidence>
<dbReference type="InterPro" id="IPR001764">
    <property type="entry name" value="Glyco_hydro_3_N"/>
</dbReference>
<evidence type="ECO:0000256" key="4">
    <source>
        <dbReference type="ARBA" id="ARBA00022801"/>
    </source>
</evidence>
<comment type="similarity">
    <text evidence="2">Belongs to the glycosyl hydrolase 3 family.</text>
</comment>
<dbReference type="EC" id="3.2.1.52" evidence="3"/>
<dbReference type="InterPro" id="IPR036962">
    <property type="entry name" value="Glyco_hydro_3_N_sf"/>
</dbReference>
<evidence type="ECO:0000259" key="6">
    <source>
        <dbReference type="Pfam" id="PF00933"/>
    </source>
</evidence>
<evidence type="ECO:0000256" key="3">
    <source>
        <dbReference type="ARBA" id="ARBA00012663"/>
    </source>
</evidence>
<sequence>MMNLKGNPFYLTDQDIAWVNKTLSSMTTEEKVGQLFCLHGTFKDKELLKETLDTYKPGGFMFRPDKGETIQDIHRFLQEQSAIPLLLAANLEAGGNGIALDGTVFANPMQVAATGNTEIAYKLGEIAAKEGSAVGCNWSFAPVVDIDVNFRNPITNIRTFGSDVSTIIKMSKEYVQALQENGLAASVKHFPGDGVDERDHHLVTSVNSLTVEEWDRTYGIIFKELIKAGTKTIMPGHIMLPHYSRKLRPDIKEEEIMPATLSKELLQDLLREQLQFNGVIVSDSTMMAGFAMAKSREEAVPLTIEAGCDVFLFNRDIQEDFEFMMKGLENGLLTMERVEEAATRVLALKASLGLNKKEAAALIPREEELKVLGCQEHKQWASIAADESITLVKDTKQLLPISTNQYRRVLLIPIENINSQLKAEGFYSNSYTESFADKLRKNGFEVVLFDPNQNFGASFMAPTYTIKEQYDLVIYLANISSGMLKPNLRLHWSPMLAGDLPWFIQEVPTIFISLGNPYHLFDIPRVPVMINCYHANENIIDYLYKKLTGESEFKGKSPIDPFCGCWDTRF</sequence>
<keyword evidence="4 7" id="KW-0378">Hydrolase</keyword>
<dbReference type="PANTHER" id="PTHR30480">
    <property type="entry name" value="BETA-HEXOSAMINIDASE-RELATED"/>
    <property type="match status" value="1"/>
</dbReference>
<name>A0A940NLT7_9BACI</name>
<dbReference type="GO" id="GO:0004563">
    <property type="term" value="F:beta-N-acetylhexosaminidase activity"/>
    <property type="evidence" value="ECO:0007669"/>
    <property type="project" value="UniProtKB-EC"/>
</dbReference>
<reference evidence="7" key="1">
    <citation type="submission" date="2021-04" db="EMBL/GenBank/DDBJ databases">
        <title>Genome seq and assembly of Bacillus sp.</title>
        <authorList>
            <person name="Chhetri G."/>
        </authorList>
    </citation>
    <scope>NUCLEOTIDE SEQUENCE</scope>
    <source>
        <strain evidence="7">RG28</strain>
    </source>
</reference>
<dbReference type="InterPro" id="IPR036881">
    <property type="entry name" value="Glyco_hydro_3_C_sf"/>
</dbReference>
<protein>
    <recommendedName>
        <fullName evidence="3">beta-N-acetylhexosaminidase</fullName>
        <ecNumber evidence="3">3.2.1.52</ecNumber>
    </recommendedName>
</protein>
<dbReference type="Gene3D" id="3.20.20.300">
    <property type="entry name" value="Glycoside hydrolase, family 3, N-terminal domain"/>
    <property type="match status" value="1"/>
</dbReference>
<dbReference type="GO" id="GO:0005975">
    <property type="term" value="P:carbohydrate metabolic process"/>
    <property type="evidence" value="ECO:0007669"/>
    <property type="project" value="InterPro"/>
</dbReference>
<dbReference type="InterPro" id="IPR050226">
    <property type="entry name" value="NagZ_Beta-hexosaminidase"/>
</dbReference>
<dbReference type="SUPFAM" id="SSF51445">
    <property type="entry name" value="(Trans)glycosidases"/>
    <property type="match status" value="1"/>
</dbReference>
<accession>A0A940NLT7</accession>
<dbReference type="Proteomes" id="UP000682134">
    <property type="component" value="Unassembled WGS sequence"/>
</dbReference>